<dbReference type="EMBL" id="CP118615">
    <property type="protein sequence ID" value="WDZ83239.1"/>
    <property type="molecule type" value="Genomic_DNA"/>
</dbReference>
<organism evidence="2 3">
    <name type="scientific">Micromonospora cathayae</name>
    <dbReference type="NCBI Taxonomy" id="3028804"/>
    <lineage>
        <taxon>Bacteria</taxon>
        <taxon>Bacillati</taxon>
        <taxon>Actinomycetota</taxon>
        <taxon>Actinomycetes</taxon>
        <taxon>Micromonosporales</taxon>
        <taxon>Micromonosporaceae</taxon>
        <taxon>Micromonospora</taxon>
    </lineage>
</organism>
<dbReference type="Proteomes" id="UP001219605">
    <property type="component" value="Chromosome"/>
</dbReference>
<protein>
    <submittedName>
        <fullName evidence="2">Uncharacterized protein</fullName>
    </submittedName>
</protein>
<sequence length="124" mass="12903">MSTGDPLIDATVNDVVSTAQHRDELRNWLDGLPGDGRQALSLDPDRLRDALTEHLRAHPEQRADLAALVGRPSDPDNSTEDREEGLVSGEAAVSTSASDRILPSGMSSAPHGPASSVPGLGSGS</sequence>
<reference evidence="2 3" key="1">
    <citation type="submission" date="2023-02" db="EMBL/GenBank/DDBJ databases">
        <authorList>
            <person name="Mo P."/>
        </authorList>
    </citation>
    <scope>NUCLEOTIDE SEQUENCE [LARGE SCALE GENOMIC DNA]</scope>
    <source>
        <strain evidence="2 3">HUAS 3</strain>
    </source>
</reference>
<feature type="region of interest" description="Disordered" evidence="1">
    <location>
        <begin position="58"/>
        <end position="124"/>
    </location>
</feature>
<accession>A0ABY7ZJS2</accession>
<evidence type="ECO:0000256" key="1">
    <source>
        <dbReference type="SAM" id="MobiDB-lite"/>
    </source>
</evidence>
<proteinExistence type="predicted"/>
<evidence type="ECO:0000313" key="2">
    <source>
        <dbReference type="EMBL" id="WDZ83239.1"/>
    </source>
</evidence>
<name>A0ABY7ZJS2_9ACTN</name>
<dbReference type="RefSeq" id="WP_275029679.1">
    <property type="nucleotide sequence ID" value="NZ_CP118615.1"/>
</dbReference>
<gene>
    <name evidence="2" type="ORF">PVK37_22640</name>
</gene>
<keyword evidence="3" id="KW-1185">Reference proteome</keyword>
<evidence type="ECO:0000313" key="3">
    <source>
        <dbReference type="Proteomes" id="UP001219605"/>
    </source>
</evidence>